<dbReference type="GO" id="GO:0008270">
    <property type="term" value="F:zinc ion binding"/>
    <property type="evidence" value="ECO:0007669"/>
    <property type="project" value="UniProtKB-KW"/>
</dbReference>
<dbReference type="Pfam" id="PF20826">
    <property type="entry name" value="PHD_5"/>
    <property type="match status" value="1"/>
</dbReference>
<dbReference type="Gene3D" id="3.30.40.10">
    <property type="entry name" value="Zinc/RING finger domain, C3HC4 (zinc finger)"/>
    <property type="match status" value="1"/>
</dbReference>
<dbReference type="GO" id="GO:0033698">
    <property type="term" value="C:Rpd3L complex"/>
    <property type="evidence" value="ECO:0007669"/>
    <property type="project" value="TreeGrafter"/>
</dbReference>
<dbReference type="EMBL" id="LT635766">
    <property type="protein sequence ID" value="SGZ54223.1"/>
    <property type="molecule type" value="Genomic_DNA"/>
</dbReference>
<evidence type="ECO:0000313" key="6">
    <source>
        <dbReference type="EMBL" id="SGZ54223.1"/>
    </source>
</evidence>
<dbReference type="PANTHER" id="PTHR47793">
    <property type="entry name" value="HISTONE DEACETYLASE COMPLEX SUBUNIT CTI6"/>
    <property type="match status" value="1"/>
</dbReference>
<evidence type="ECO:0000256" key="4">
    <source>
        <dbReference type="SAM" id="MobiDB-lite"/>
    </source>
</evidence>
<evidence type="ECO:0000256" key="3">
    <source>
        <dbReference type="ARBA" id="ARBA00022833"/>
    </source>
</evidence>
<gene>
    <name evidence="6" type="ORF">SAMEA4029009_CIC11G00000001482</name>
</gene>
<dbReference type="AlphaFoldDB" id="A0A1L0BS56"/>
<sequence length="384" mass="43151">MSRRSGRSRPLPLDENGSKASDDQSSEIDDAEEVTRCICGNDELTTIDAGMSTLLQQEYHIKIDTGLFIQCEKCLVWQHGYCVGLFINEDVPDKYWCEECKPDLHRFVYGEDGRLTHTLYRSVNDDRQKLVASVTAGGSDGEQSEKSETKTEKSTRLRSRRSPKDTPEANGLDSGSSGPYNRQERKDRRHGDDSYDAQLQRAMRESARASSAGASDRKRAGEPTPGSVEKKTHSEELEHDVEESNVDEESEATVAKRELRARPKPRAKPKPRAPAAKGRASTPKNDNSAALSKDELLSQLSRPRFVNDKSSIYELRKRTGAILEWLGRTQMELEEERDAKTSQFSDVNTSSAGPVTLFDENLKLMENLTEKILSWEQKFGKYAP</sequence>
<dbReference type="GO" id="GO:0061188">
    <property type="term" value="P:negative regulation of rDNA heterochromatin formation"/>
    <property type="evidence" value="ECO:0007669"/>
    <property type="project" value="TreeGrafter"/>
</dbReference>
<dbReference type="InterPro" id="IPR013083">
    <property type="entry name" value="Znf_RING/FYVE/PHD"/>
</dbReference>
<evidence type="ECO:0000256" key="1">
    <source>
        <dbReference type="ARBA" id="ARBA00022723"/>
    </source>
</evidence>
<proteinExistence type="predicted"/>
<dbReference type="InterPro" id="IPR011011">
    <property type="entry name" value="Znf_FYVE_PHD"/>
</dbReference>
<keyword evidence="2" id="KW-0863">Zinc-finger</keyword>
<dbReference type="InterPro" id="IPR001965">
    <property type="entry name" value="Znf_PHD"/>
</dbReference>
<dbReference type="PROSITE" id="PS01359">
    <property type="entry name" value="ZF_PHD_1"/>
    <property type="match status" value="1"/>
</dbReference>
<dbReference type="GO" id="GO:0061186">
    <property type="term" value="P:negative regulation of silent mating-type cassette heterochromatin formation"/>
    <property type="evidence" value="ECO:0007669"/>
    <property type="project" value="TreeGrafter"/>
</dbReference>
<evidence type="ECO:0000259" key="5">
    <source>
        <dbReference type="SMART" id="SM00249"/>
    </source>
</evidence>
<dbReference type="InterPro" id="IPR019786">
    <property type="entry name" value="Zinc_finger_PHD-type_CS"/>
</dbReference>
<feature type="domain" description="Zinc finger PHD-type" evidence="5">
    <location>
        <begin position="36"/>
        <end position="101"/>
    </location>
</feature>
<dbReference type="PANTHER" id="PTHR47793:SF1">
    <property type="entry name" value="HISTONE DEACETYLASE COMPLEX SUBUNIT CTI6"/>
    <property type="match status" value="1"/>
</dbReference>
<feature type="compositionally biased region" description="Basic and acidic residues" evidence="4">
    <location>
        <begin position="143"/>
        <end position="155"/>
    </location>
</feature>
<protein>
    <submittedName>
        <fullName evidence="6">CIC11C00000001482</fullName>
    </submittedName>
</protein>
<feature type="compositionally biased region" description="Basic and acidic residues" evidence="4">
    <location>
        <begin position="182"/>
        <end position="193"/>
    </location>
</feature>
<accession>A0A1L0BS56</accession>
<evidence type="ECO:0000256" key="2">
    <source>
        <dbReference type="ARBA" id="ARBA00022771"/>
    </source>
</evidence>
<feature type="compositionally biased region" description="Acidic residues" evidence="4">
    <location>
        <begin position="237"/>
        <end position="251"/>
    </location>
</feature>
<dbReference type="Proteomes" id="UP000182259">
    <property type="component" value="Chromosome III"/>
</dbReference>
<name>A0A1L0BS56_9ASCO</name>
<feature type="region of interest" description="Disordered" evidence="4">
    <location>
        <begin position="134"/>
        <end position="295"/>
    </location>
</feature>
<keyword evidence="3" id="KW-0862">Zinc</keyword>
<feature type="compositionally biased region" description="Basic residues" evidence="4">
    <location>
        <begin position="262"/>
        <end position="271"/>
    </location>
</feature>
<keyword evidence="1" id="KW-0479">Metal-binding</keyword>
<reference evidence="6 7" key="1">
    <citation type="submission" date="2016-10" db="EMBL/GenBank/DDBJ databases">
        <authorList>
            <person name="de Groot N.N."/>
        </authorList>
    </citation>
    <scope>NUCLEOTIDE SEQUENCE [LARGE SCALE GENOMIC DNA]</scope>
    <source>
        <strain evidence="6 7">PYCC 4715</strain>
    </source>
</reference>
<organism evidence="6 7">
    <name type="scientific">Sungouiella intermedia</name>
    <dbReference type="NCBI Taxonomy" id="45354"/>
    <lineage>
        <taxon>Eukaryota</taxon>
        <taxon>Fungi</taxon>
        <taxon>Dikarya</taxon>
        <taxon>Ascomycota</taxon>
        <taxon>Saccharomycotina</taxon>
        <taxon>Pichiomycetes</taxon>
        <taxon>Metschnikowiaceae</taxon>
        <taxon>Sungouiella</taxon>
    </lineage>
</organism>
<feature type="region of interest" description="Disordered" evidence="4">
    <location>
        <begin position="1"/>
        <end position="29"/>
    </location>
</feature>
<evidence type="ECO:0000313" key="7">
    <source>
        <dbReference type="Proteomes" id="UP000182259"/>
    </source>
</evidence>
<dbReference type="GO" id="GO:0070210">
    <property type="term" value="C:Rpd3L-Expanded complex"/>
    <property type="evidence" value="ECO:0007669"/>
    <property type="project" value="TreeGrafter"/>
</dbReference>
<dbReference type="InterPro" id="IPR053051">
    <property type="entry name" value="HDAC_complex_subunit"/>
</dbReference>
<dbReference type="SUPFAM" id="SSF57903">
    <property type="entry name" value="FYVE/PHD zinc finger"/>
    <property type="match status" value="1"/>
</dbReference>
<dbReference type="SMART" id="SM00249">
    <property type="entry name" value="PHD"/>
    <property type="match status" value="1"/>
</dbReference>